<dbReference type="Proteomes" id="UP001279734">
    <property type="component" value="Unassembled WGS sequence"/>
</dbReference>
<evidence type="ECO:0000313" key="11">
    <source>
        <dbReference type="EMBL" id="GMH16488.1"/>
    </source>
</evidence>
<keyword evidence="7" id="KW-0539">Nucleus</keyword>
<comment type="caution">
    <text evidence="11">The sequence shown here is derived from an EMBL/GenBank/DDBJ whole genome shotgun (WGS) entry which is preliminary data.</text>
</comment>
<feature type="domain" description="AAA+ ATPase" evidence="10">
    <location>
        <begin position="267"/>
        <end position="418"/>
    </location>
</feature>
<dbReference type="PANTHER" id="PTHR46765">
    <property type="entry name" value="P-LOOP CONTAINING NUCLEOSIDE TRIPHOSPHATE HYDROLASES SUPERFAMILY PROTEIN"/>
    <property type="match status" value="1"/>
</dbReference>
<dbReference type="GO" id="GO:0016887">
    <property type="term" value="F:ATP hydrolysis activity"/>
    <property type="evidence" value="ECO:0007669"/>
    <property type="project" value="InterPro"/>
</dbReference>
<dbReference type="InterPro" id="IPR033756">
    <property type="entry name" value="YlxH/NBP35"/>
</dbReference>
<organism evidence="11 12">
    <name type="scientific">Nepenthes gracilis</name>
    <name type="common">Slender pitcher plant</name>
    <dbReference type="NCBI Taxonomy" id="150966"/>
    <lineage>
        <taxon>Eukaryota</taxon>
        <taxon>Viridiplantae</taxon>
        <taxon>Streptophyta</taxon>
        <taxon>Embryophyta</taxon>
        <taxon>Tracheophyta</taxon>
        <taxon>Spermatophyta</taxon>
        <taxon>Magnoliopsida</taxon>
        <taxon>eudicotyledons</taxon>
        <taxon>Gunneridae</taxon>
        <taxon>Pentapetalae</taxon>
        <taxon>Caryophyllales</taxon>
        <taxon>Nepenthaceae</taxon>
        <taxon>Nepenthes</taxon>
    </lineage>
</organism>
<comment type="similarity">
    <text evidence="9">Belongs to the activator 1 small subunits family. CTF18 subfamily.</text>
</comment>
<dbReference type="EMBL" id="BSYO01000016">
    <property type="protein sequence ID" value="GMH16488.1"/>
    <property type="molecule type" value="Genomic_DNA"/>
</dbReference>
<evidence type="ECO:0000256" key="1">
    <source>
        <dbReference type="ARBA" id="ARBA00004123"/>
    </source>
</evidence>
<dbReference type="Gene3D" id="1.10.8.60">
    <property type="match status" value="1"/>
</dbReference>
<dbReference type="GO" id="GO:0005524">
    <property type="term" value="F:ATP binding"/>
    <property type="evidence" value="ECO:0007669"/>
    <property type="project" value="UniProtKB-KW"/>
</dbReference>
<keyword evidence="4" id="KW-0547">Nucleotide-binding</keyword>
<dbReference type="GO" id="GO:0006260">
    <property type="term" value="P:DNA replication"/>
    <property type="evidence" value="ECO:0007669"/>
    <property type="project" value="UniProtKB-KW"/>
</dbReference>
<dbReference type="InterPro" id="IPR047854">
    <property type="entry name" value="RFC_lid"/>
</dbReference>
<dbReference type="InterPro" id="IPR027417">
    <property type="entry name" value="P-loop_NTPase"/>
</dbReference>
<dbReference type="GO" id="GO:0003677">
    <property type="term" value="F:DNA binding"/>
    <property type="evidence" value="ECO:0007669"/>
    <property type="project" value="UniProtKB-KW"/>
</dbReference>
<dbReference type="Gene3D" id="3.40.50.300">
    <property type="entry name" value="P-loop containing nucleotide triphosphate hydrolases"/>
    <property type="match status" value="2"/>
</dbReference>
<reference evidence="11" key="1">
    <citation type="submission" date="2023-05" db="EMBL/GenBank/DDBJ databases">
        <title>Nepenthes gracilis genome sequencing.</title>
        <authorList>
            <person name="Fukushima K."/>
        </authorList>
    </citation>
    <scope>NUCLEOTIDE SEQUENCE</scope>
    <source>
        <strain evidence="11">SING2019-196</strain>
    </source>
</reference>
<comment type="subunit">
    <text evidence="2">Heterotetramer of subunits RFC2, RFC3, RFC4 and RFC5 that can form a complex with RFC1.</text>
</comment>
<evidence type="ECO:0000256" key="4">
    <source>
        <dbReference type="ARBA" id="ARBA00022741"/>
    </source>
</evidence>
<evidence type="ECO:0000256" key="9">
    <source>
        <dbReference type="ARBA" id="ARBA00043975"/>
    </source>
</evidence>
<evidence type="ECO:0000256" key="5">
    <source>
        <dbReference type="ARBA" id="ARBA00022840"/>
    </source>
</evidence>
<keyword evidence="5" id="KW-0067">ATP-binding</keyword>
<dbReference type="GO" id="GO:0005634">
    <property type="term" value="C:nucleus"/>
    <property type="evidence" value="ECO:0007669"/>
    <property type="project" value="UniProtKB-SubCell"/>
</dbReference>
<keyword evidence="12" id="KW-1185">Reference proteome</keyword>
<evidence type="ECO:0000256" key="7">
    <source>
        <dbReference type="ARBA" id="ARBA00023242"/>
    </source>
</evidence>
<dbReference type="Pfam" id="PF00004">
    <property type="entry name" value="AAA"/>
    <property type="match status" value="1"/>
</dbReference>
<keyword evidence="6" id="KW-0238">DNA-binding</keyword>
<dbReference type="AlphaFoldDB" id="A0AAD3SR58"/>
<dbReference type="PANTHER" id="PTHR46765:SF1">
    <property type="entry name" value="P-LOOP CONTAINING NUCLEOSIDE TRIPHOSPHATE HYDROLASES SUPERFAMILY PROTEIN"/>
    <property type="match status" value="1"/>
</dbReference>
<evidence type="ECO:0000256" key="6">
    <source>
        <dbReference type="ARBA" id="ARBA00023125"/>
    </source>
</evidence>
<dbReference type="SMART" id="SM00382">
    <property type="entry name" value="AAA"/>
    <property type="match status" value="1"/>
</dbReference>
<evidence type="ECO:0000256" key="8">
    <source>
        <dbReference type="ARBA" id="ARBA00023306"/>
    </source>
</evidence>
<evidence type="ECO:0000259" key="10">
    <source>
        <dbReference type="SMART" id="SM00382"/>
    </source>
</evidence>
<dbReference type="InterPro" id="IPR053016">
    <property type="entry name" value="CTF18-RFC_complex"/>
</dbReference>
<evidence type="ECO:0000256" key="3">
    <source>
        <dbReference type="ARBA" id="ARBA00022705"/>
    </source>
</evidence>
<dbReference type="CDD" id="cd18140">
    <property type="entry name" value="HLD_clamp_RFC"/>
    <property type="match status" value="1"/>
</dbReference>
<dbReference type="InterPro" id="IPR003593">
    <property type="entry name" value="AAA+_ATPase"/>
</dbReference>
<keyword evidence="8" id="KW-0131">Cell cycle</keyword>
<dbReference type="CDD" id="cd00009">
    <property type="entry name" value="AAA"/>
    <property type="match status" value="1"/>
</dbReference>
<evidence type="ECO:0000313" key="12">
    <source>
        <dbReference type="Proteomes" id="UP001279734"/>
    </source>
</evidence>
<evidence type="ECO:0000256" key="2">
    <source>
        <dbReference type="ARBA" id="ARBA00011480"/>
    </source>
</evidence>
<proteinExistence type="inferred from homology"/>
<dbReference type="SUPFAM" id="SSF52540">
    <property type="entry name" value="P-loop containing nucleoside triphosphate hydrolases"/>
    <property type="match status" value="2"/>
</dbReference>
<accession>A0AAD3SR58</accession>
<dbReference type="InterPro" id="IPR003959">
    <property type="entry name" value="ATPase_AAA_core"/>
</dbReference>
<sequence>MFVKRKVLLYTHSLLLLVLNVLTISGVELTLLRAREVTFHLELTTPALPIEEVFEQRTNEVAVMLPWVKGVQIPMSTQPSRPISNMMAASSRKGGVEKTTAAVNCAYILASMDAGVGVLAANADGPSLPTMVSPEPRILGMNPERLGARLVSLGNVGQGRAVTRGPTVSRVINQLLTAAEWGELYYLFIDMPPEHGDIQPTFCKIIPLTAAVIVVSSSDGWQDDCVGTKSSSRSLPASTYLESLWRHGALGASVGTDLSSAAPLNGKDRVLLLCGPPGLGKTTLAHVAAKHCGYRVVEINASDDRSSSTVEMRILDAVQMNSVMADSKPKCLVIDEIDGALGDGKGAVEIILQMISAERSSDTRAAKEEKLGNKSYKKRRKVASLSRPVICICNDLYAPVLRPLRQVAKVHIFAQPAVNRVVSRLKHICNKEGLRTSLITLTALAECTECDIRSCLNTLQFLYKNKEVPNVLDISSQIIGRKDTARNIFDIWREIFRKRKIKRHRIRETSQTDMLTHLSLSTPLYQTEVAVSVVCPSGIDNEEWNREHPPCSVVLQSKWTWWPEIGLQCILPPLPLCSSSFGEYRGKE</sequence>
<comment type="subcellular location">
    <subcellularLocation>
        <location evidence="1">Nucleus</location>
    </subcellularLocation>
</comment>
<gene>
    <name evidence="11" type="ORF">Nepgr_018329</name>
</gene>
<protein>
    <recommendedName>
        <fullName evidence="10">AAA+ ATPase domain-containing protein</fullName>
    </recommendedName>
</protein>
<name>A0AAD3SR58_NEPGR</name>
<dbReference type="Pfam" id="PF10609">
    <property type="entry name" value="ParA"/>
    <property type="match status" value="1"/>
</dbReference>
<keyword evidence="3" id="KW-0235">DNA replication</keyword>